<evidence type="ECO:0000313" key="2">
    <source>
        <dbReference type="EMBL" id="EFJ49827.1"/>
    </source>
</evidence>
<dbReference type="OrthoDB" id="10641337at2759"/>
<sequence length="177" mass="17954">MLRERKHSEDAQAGTHLIELTSKAPEASRDCLLARALIDDLAPQLSETDDPSLEPVAAIATAAASKGPPPDVIPNQPAARPAIFAGDIAPKCSYAALPPASAASPGGGGGDFQGLQGPRCQDPEVARLAVGPLLATRVPEDSYGGVPAEQHGVDVRELVAAVTALEPRNGAAGTVSS</sequence>
<evidence type="ECO:0000313" key="3">
    <source>
        <dbReference type="Proteomes" id="UP000001058"/>
    </source>
</evidence>
<name>D8TRU3_VOLCA</name>
<feature type="region of interest" description="Disordered" evidence="1">
    <location>
        <begin position="1"/>
        <end position="21"/>
    </location>
</feature>
<reference evidence="2 3" key="1">
    <citation type="journal article" date="2010" name="Science">
        <title>Genomic analysis of organismal complexity in the multicellular green alga Volvox carteri.</title>
        <authorList>
            <person name="Prochnik S.E."/>
            <person name="Umen J."/>
            <person name="Nedelcu A.M."/>
            <person name="Hallmann A."/>
            <person name="Miller S.M."/>
            <person name="Nishii I."/>
            <person name="Ferris P."/>
            <person name="Kuo A."/>
            <person name="Mitros T."/>
            <person name="Fritz-Laylin L.K."/>
            <person name="Hellsten U."/>
            <person name="Chapman J."/>
            <person name="Simakov O."/>
            <person name="Rensing S.A."/>
            <person name="Terry A."/>
            <person name="Pangilinan J."/>
            <person name="Kapitonov V."/>
            <person name="Jurka J."/>
            <person name="Salamov A."/>
            <person name="Shapiro H."/>
            <person name="Schmutz J."/>
            <person name="Grimwood J."/>
            <person name="Lindquist E."/>
            <person name="Lucas S."/>
            <person name="Grigoriev I.V."/>
            <person name="Schmitt R."/>
            <person name="Kirk D."/>
            <person name="Rokhsar D.S."/>
        </authorList>
    </citation>
    <scope>NUCLEOTIDE SEQUENCE [LARGE SCALE GENOMIC DNA]</scope>
    <source>
        <strain evidence="3">f. Nagariensis / Eve</strain>
    </source>
</reference>
<dbReference type="InParanoid" id="D8TRU3"/>
<gene>
    <name evidence="2" type="ORF">VOLCADRAFT_89692</name>
</gene>
<dbReference type="Proteomes" id="UP000001058">
    <property type="component" value="Unassembled WGS sequence"/>
</dbReference>
<accession>D8TRU3</accession>
<proteinExistence type="predicted"/>
<dbReference type="EMBL" id="GL378334">
    <property type="protein sequence ID" value="EFJ49827.1"/>
    <property type="molecule type" value="Genomic_DNA"/>
</dbReference>
<dbReference type="AlphaFoldDB" id="D8TRU3"/>
<dbReference type="KEGG" id="vcn:VOLCADRAFT_89692"/>
<dbReference type="RefSeq" id="XP_002949334.1">
    <property type="nucleotide sequence ID" value="XM_002949288.1"/>
</dbReference>
<keyword evidence="3" id="KW-1185">Reference proteome</keyword>
<evidence type="ECO:0000256" key="1">
    <source>
        <dbReference type="SAM" id="MobiDB-lite"/>
    </source>
</evidence>
<organism evidence="3">
    <name type="scientific">Volvox carteri f. nagariensis</name>
    <dbReference type="NCBI Taxonomy" id="3068"/>
    <lineage>
        <taxon>Eukaryota</taxon>
        <taxon>Viridiplantae</taxon>
        <taxon>Chlorophyta</taxon>
        <taxon>core chlorophytes</taxon>
        <taxon>Chlorophyceae</taxon>
        <taxon>CS clade</taxon>
        <taxon>Chlamydomonadales</taxon>
        <taxon>Volvocaceae</taxon>
        <taxon>Volvox</taxon>
    </lineage>
</organism>
<feature type="compositionally biased region" description="Basic and acidic residues" evidence="1">
    <location>
        <begin position="1"/>
        <end position="10"/>
    </location>
</feature>
<feature type="region of interest" description="Disordered" evidence="1">
    <location>
        <begin position="96"/>
        <end position="120"/>
    </location>
</feature>
<protein>
    <submittedName>
        <fullName evidence="2">Uncharacterized protein</fullName>
    </submittedName>
</protein>
<dbReference type="GeneID" id="9623919"/>